<dbReference type="InterPro" id="IPR001753">
    <property type="entry name" value="Enoyl-CoA_hydra/iso"/>
</dbReference>
<dbReference type="PANTHER" id="PTHR42964">
    <property type="entry name" value="ENOYL-COA HYDRATASE"/>
    <property type="match status" value="1"/>
</dbReference>
<dbReference type="InterPro" id="IPR029045">
    <property type="entry name" value="ClpP/crotonase-like_dom_sf"/>
</dbReference>
<dbReference type="STRING" id="1108044.GOOTI_005_00100"/>
<dbReference type="Gene3D" id="1.10.12.10">
    <property type="entry name" value="Lyase 2-enoyl-coa Hydratase, Chain A, domain 2"/>
    <property type="match status" value="1"/>
</dbReference>
<dbReference type="EMBL" id="BAFB01000005">
    <property type="protein sequence ID" value="GAB32332.1"/>
    <property type="molecule type" value="Genomic_DNA"/>
</dbReference>
<protein>
    <submittedName>
        <fullName evidence="2">Enoyl-CoA hydratase</fullName>
    </submittedName>
</protein>
<dbReference type="Pfam" id="PF00378">
    <property type="entry name" value="ECH_1"/>
    <property type="match status" value="1"/>
</dbReference>
<dbReference type="Gene3D" id="3.90.226.10">
    <property type="entry name" value="2-enoyl-CoA Hydratase, Chain A, domain 1"/>
    <property type="match status" value="1"/>
</dbReference>
<organism evidence="2 3">
    <name type="scientific">Gordonia otitidis (strain DSM 44809 / CCUG 52243 / JCM 12355 / NBRC 100426 / IFM 10032)</name>
    <dbReference type="NCBI Taxonomy" id="1108044"/>
    <lineage>
        <taxon>Bacteria</taxon>
        <taxon>Bacillati</taxon>
        <taxon>Actinomycetota</taxon>
        <taxon>Actinomycetes</taxon>
        <taxon>Mycobacteriales</taxon>
        <taxon>Gordoniaceae</taxon>
        <taxon>Gordonia</taxon>
    </lineage>
</organism>
<dbReference type="AlphaFoldDB" id="H5TFS4"/>
<sequence>MSTPADTEVVHSAVDAGVMTLTLDSPRNRNALSRALVGQLTAGLERAAADDGIRAVVLTHAGTTFCAGADLGEALKRGASPDEASAEATASMLDLMRTILELPKPVIAVVDGNVRAGGFGLIGAADIALAGPHSTFALTESRLGLAPSMISLVLLPKMTARSAGRYFVSGETFDAAVAASIGVITEAADGSDELGKTLDGILDGVRRASPVGLAASKELTTAGIREEFDRAAQRRAQESAALFAGPDAQAGMAAFLSKSRPPWDLTAARDA</sequence>
<dbReference type="InterPro" id="IPR014748">
    <property type="entry name" value="Enoyl-CoA_hydra_C"/>
</dbReference>
<dbReference type="SUPFAM" id="SSF52096">
    <property type="entry name" value="ClpP/crotonase"/>
    <property type="match status" value="1"/>
</dbReference>
<evidence type="ECO:0000313" key="3">
    <source>
        <dbReference type="Proteomes" id="UP000005038"/>
    </source>
</evidence>
<dbReference type="CDD" id="cd06558">
    <property type="entry name" value="crotonase-like"/>
    <property type="match status" value="1"/>
</dbReference>
<dbReference type="Proteomes" id="UP000005038">
    <property type="component" value="Unassembled WGS sequence"/>
</dbReference>
<name>H5TFS4_GORO1</name>
<gene>
    <name evidence="2" type="ORF">GOOTI_005_00100</name>
</gene>
<dbReference type="OrthoDB" id="370015at2"/>
<evidence type="ECO:0000256" key="1">
    <source>
        <dbReference type="ARBA" id="ARBA00005254"/>
    </source>
</evidence>
<dbReference type="GO" id="GO:0003824">
    <property type="term" value="F:catalytic activity"/>
    <property type="evidence" value="ECO:0007669"/>
    <property type="project" value="UniProtKB-ARBA"/>
</dbReference>
<dbReference type="NCBIfam" id="NF005879">
    <property type="entry name" value="PRK07827.1"/>
    <property type="match status" value="1"/>
</dbReference>
<comment type="caution">
    <text evidence="2">The sequence shown here is derived from an EMBL/GenBank/DDBJ whole genome shotgun (WGS) entry which is preliminary data.</text>
</comment>
<dbReference type="PANTHER" id="PTHR42964:SF1">
    <property type="entry name" value="POLYKETIDE BIOSYNTHESIS ENOYL-COA HYDRATASE PKSH-RELATED"/>
    <property type="match status" value="1"/>
</dbReference>
<reference evidence="2" key="1">
    <citation type="submission" date="2012-02" db="EMBL/GenBank/DDBJ databases">
        <title>Whole genome shotgun sequence of Gordonia otitidis NBRC 100426.</title>
        <authorList>
            <person name="Yoshida I."/>
            <person name="Hosoyama A."/>
            <person name="Tsuchikane K."/>
            <person name="Katsumata H."/>
            <person name="Yamazaki S."/>
            <person name="Fujita N."/>
        </authorList>
    </citation>
    <scope>NUCLEOTIDE SEQUENCE [LARGE SCALE GENOMIC DNA]</scope>
    <source>
        <strain evidence="2">NBRC 100426</strain>
    </source>
</reference>
<keyword evidence="3" id="KW-1185">Reference proteome</keyword>
<accession>H5TFS4</accession>
<dbReference type="InterPro" id="IPR051683">
    <property type="entry name" value="Enoyl-CoA_Hydratase/Isomerase"/>
</dbReference>
<proteinExistence type="inferred from homology"/>
<dbReference type="RefSeq" id="WP_007236607.1">
    <property type="nucleotide sequence ID" value="NZ_BAFB01000005.1"/>
</dbReference>
<evidence type="ECO:0000313" key="2">
    <source>
        <dbReference type="EMBL" id="GAB32332.1"/>
    </source>
</evidence>
<comment type="similarity">
    <text evidence="1">Belongs to the enoyl-CoA hydratase/isomerase family.</text>
</comment>